<dbReference type="PANTHER" id="PTHR11647">
    <property type="entry name" value="HYDRANTOINASE/DIHYDROPYRIMIDINASE FAMILY MEMBER"/>
    <property type="match status" value="1"/>
</dbReference>
<evidence type="ECO:0000256" key="3">
    <source>
        <dbReference type="ARBA" id="ARBA00022723"/>
    </source>
</evidence>
<dbReference type="Pfam" id="PF01979">
    <property type="entry name" value="Amidohydro_1"/>
    <property type="match status" value="1"/>
</dbReference>
<dbReference type="PANTHER" id="PTHR11647:SF1">
    <property type="entry name" value="COLLAPSIN RESPONSE MEDIATOR PROTEIN"/>
    <property type="match status" value="1"/>
</dbReference>
<comment type="PTM">
    <text evidence="5">Carbamylation allows a single lysine to coordinate two divalent metal cations.</text>
</comment>
<feature type="modified residue" description="N6-carboxylysine" evidence="5">
    <location>
        <position position="150"/>
    </location>
</feature>
<keyword evidence="3" id="KW-0479">Metal-binding</keyword>
<dbReference type="InterPro" id="IPR006680">
    <property type="entry name" value="Amidohydro-rel"/>
</dbReference>
<dbReference type="InterPro" id="IPR032466">
    <property type="entry name" value="Metal_Hydrolase"/>
</dbReference>
<dbReference type="InterPro" id="IPR011059">
    <property type="entry name" value="Metal-dep_hydrolase_composite"/>
</dbReference>
<evidence type="ECO:0000256" key="4">
    <source>
        <dbReference type="ARBA" id="ARBA00022801"/>
    </source>
</evidence>
<protein>
    <submittedName>
        <fullName evidence="7">D-hydantoinase</fullName>
        <ecNumber evidence="7">3.5.2.-</ecNumber>
    </submittedName>
</protein>
<dbReference type="OrthoDB" id="9765462at2"/>
<dbReference type="EMBL" id="CYZU01000004">
    <property type="protein sequence ID" value="CUN86802.1"/>
    <property type="molecule type" value="Genomic_DNA"/>
</dbReference>
<dbReference type="InterPro" id="IPR011778">
    <property type="entry name" value="Hydantoinase/dihydroPyrase"/>
</dbReference>
<proteinExistence type="inferred from homology"/>
<dbReference type="GO" id="GO:0046872">
    <property type="term" value="F:metal ion binding"/>
    <property type="evidence" value="ECO:0007669"/>
    <property type="project" value="UniProtKB-KW"/>
</dbReference>
<dbReference type="FunFam" id="3.20.20.140:FF:000174">
    <property type="entry name" value="Dihydropyrimidinase-related protein 2"/>
    <property type="match status" value="1"/>
</dbReference>
<dbReference type="AlphaFoldDB" id="A0A174ADZ3"/>
<dbReference type="Gene3D" id="2.30.40.10">
    <property type="entry name" value="Urease, subunit C, domain 1"/>
    <property type="match status" value="1"/>
</dbReference>
<evidence type="ECO:0000313" key="8">
    <source>
        <dbReference type="Proteomes" id="UP000095544"/>
    </source>
</evidence>
<evidence type="ECO:0000256" key="2">
    <source>
        <dbReference type="ARBA" id="ARBA00008829"/>
    </source>
</evidence>
<dbReference type="RefSeq" id="WP_055151119.1">
    <property type="nucleotide sequence ID" value="NZ_CYZU01000004.1"/>
</dbReference>
<dbReference type="NCBIfam" id="TIGR02033">
    <property type="entry name" value="D-hydantoinase"/>
    <property type="match status" value="1"/>
</dbReference>
<dbReference type="GO" id="GO:0016812">
    <property type="term" value="F:hydrolase activity, acting on carbon-nitrogen (but not peptide) bonds, in cyclic amides"/>
    <property type="evidence" value="ECO:0007669"/>
    <property type="project" value="TreeGrafter"/>
</dbReference>
<organism evidence="7 8">
    <name type="scientific">Faecalicatena contorta</name>
    <dbReference type="NCBI Taxonomy" id="39482"/>
    <lineage>
        <taxon>Bacteria</taxon>
        <taxon>Bacillati</taxon>
        <taxon>Bacillota</taxon>
        <taxon>Clostridia</taxon>
        <taxon>Lachnospirales</taxon>
        <taxon>Lachnospiraceae</taxon>
        <taxon>Faecalicatena</taxon>
    </lineage>
</organism>
<dbReference type="SUPFAM" id="SSF51338">
    <property type="entry name" value="Composite domain of metallo-dependent hydrolases"/>
    <property type="match status" value="1"/>
</dbReference>
<evidence type="ECO:0000256" key="5">
    <source>
        <dbReference type="PIRSR" id="PIRSR611778-50"/>
    </source>
</evidence>
<evidence type="ECO:0000313" key="7">
    <source>
        <dbReference type="EMBL" id="CUN86802.1"/>
    </source>
</evidence>
<dbReference type="GO" id="GO:0005829">
    <property type="term" value="C:cytosol"/>
    <property type="evidence" value="ECO:0007669"/>
    <property type="project" value="TreeGrafter"/>
</dbReference>
<dbReference type="EC" id="3.5.2.-" evidence="7"/>
<dbReference type="STRING" id="39482.ERS852491_00703"/>
<sequence>MSILIKNGTVLTAENEVKADILIIDEKIAAVGQNIGQETDEVIDAEGKYVFPGGIDQHTHFSALCNSGDKDTAGYETTKAVIVGGTTTIIDYAPQDPGCGLIESAQYRINTRAKGKTCVDFALHSLVTEVTDAMFDEIKQLPDYGIASIKVFMAYIGSPLHVGDDTLYKVLQESKKVGVTVFVHAENGEIIDMLQKECVKAGNVTPEFHAVSRPPLVETEAAQRAIYIADQLDAPLFIVHVSCKGASDAIAEARYKKQRVYGETCTQYLTTTKDRLKDPDFNIAAQFVCSPALRDESDIDAMWQALYDGVLSAVVSDHCGIDLAEMKQTGRENFVDIPNGAPGAADRIHMIWTNGVAKNRISRQKFVEVCSEMPAKINGIYPRKGTIAVGSDADIVIFNPDYRGVIKLADNPNGVDYNIYEGREQIGQVETVLLRGKKVVEHAQFVGEMGQGEFIPSKPYAYCFEGRE</sequence>
<comment type="similarity">
    <text evidence="2">Belongs to the metallo-dependent hydrolases superfamily. Hydantoinase/dihydropyrimidinase family.</text>
</comment>
<reference evidence="7 8" key="1">
    <citation type="submission" date="2015-09" db="EMBL/GenBank/DDBJ databases">
        <authorList>
            <consortium name="Pathogen Informatics"/>
        </authorList>
    </citation>
    <scope>NUCLEOTIDE SEQUENCE [LARGE SCALE GENOMIC DNA]</scope>
    <source>
        <strain evidence="7 8">2789STDY5834876</strain>
    </source>
</reference>
<dbReference type="Proteomes" id="UP000095544">
    <property type="component" value="Unassembled WGS sequence"/>
</dbReference>
<name>A0A174ADZ3_9FIRM</name>
<accession>A0A174ADZ3</accession>
<evidence type="ECO:0000259" key="6">
    <source>
        <dbReference type="Pfam" id="PF01979"/>
    </source>
</evidence>
<dbReference type="Gene3D" id="3.20.20.140">
    <property type="entry name" value="Metal-dependent hydrolases"/>
    <property type="match status" value="1"/>
</dbReference>
<evidence type="ECO:0000256" key="1">
    <source>
        <dbReference type="ARBA" id="ARBA00001947"/>
    </source>
</evidence>
<dbReference type="CDD" id="cd01314">
    <property type="entry name" value="D-HYD"/>
    <property type="match status" value="1"/>
</dbReference>
<dbReference type="SUPFAM" id="SSF51556">
    <property type="entry name" value="Metallo-dependent hydrolases"/>
    <property type="match status" value="1"/>
</dbReference>
<comment type="cofactor">
    <cofactor evidence="1">
        <name>Zn(2+)</name>
        <dbReference type="ChEBI" id="CHEBI:29105"/>
    </cofactor>
</comment>
<gene>
    <name evidence="7" type="primary">hyuA</name>
    <name evidence="7" type="ORF">ERS852491_00703</name>
</gene>
<feature type="domain" description="Amidohydrolase-related" evidence="6">
    <location>
        <begin position="49"/>
        <end position="439"/>
    </location>
</feature>
<keyword evidence="4 7" id="KW-0378">Hydrolase</keyword>
<dbReference type="InterPro" id="IPR050378">
    <property type="entry name" value="Metallo-dep_Hydrolases_sf"/>
</dbReference>